<evidence type="ECO:0000313" key="2">
    <source>
        <dbReference type="EMBL" id="MBY4635629.1"/>
    </source>
</evidence>
<feature type="chain" id="PRO_5045723566" evidence="1">
    <location>
        <begin position="27"/>
        <end position="163"/>
    </location>
</feature>
<gene>
    <name evidence="2" type="ORF">K5P26_00580</name>
</gene>
<organism evidence="2 3">
    <name type="scientific">Sphingopyxis jiangsuensis</name>
    <dbReference type="NCBI Taxonomy" id="2871171"/>
    <lineage>
        <taxon>Bacteria</taxon>
        <taxon>Pseudomonadati</taxon>
        <taxon>Pseudomonadota</taxon>
        <taxon>Alphaproteobacteria</taxon>
        <taxon>Sphingomonadales</taxon>
        <taxon>Sphingomonadaceae</taxon>
        <taxon>Sphingopyxis</taxon>
    </lineage>
</organism>
<dbReference type="InterPro" id="IPR038743">
    <property type="entry name" value="YjgH-like"/>
</dbReference>
<comment type="caution">
    <text evidence="2">The sequence shown here is derived from an EMBL/GenBank/DDBJ whole genome shotgun (WGS) entry which is preliminary data.</text>
</comment>
<dbReference type="SUPFAM" id="SSF55298">
    <property type="entry name" value="YjgF-like"/>
    <property type="match status" value="1"/>
</dbReference>
<reference evidence="2" key="1">
    <citation type="submission" date="2021-08" db="EMBL/GenBank/DDBJ databases">
        <title>Sphingopyxis panaciterrulae sp. nov., isolated from the surface water of the Yellow Sea.</title>
        <authorList>
            <person name="Gao Z."/>
            <person name="Zhang D."/>
            <person name="Zhang A."/>
        </authorList>
    </citation>
    <scope>NUCLEOTIDE SEQUENCE</scope>
    <source>
        <strain evidence="2">XHP0097</strain>
    </source>
</reference>
<dbReference type="PANTHER" id="PTHR11803:SF39">
    <property type="entry name" value="2-IMINOBUTANOATE_2-IMINOPROPANOATE DEAMINASE"/>
    <property type="match status" value="1"/>
</dbReference>
<dbReference type="Proteomes" id="UP001166571">
    <property type="component" value="Unassembled WGS sequence"/>
</dbReference>
<keyword evidence="1" id="KW-0732">Signal</keyword>
<protein>
    <submittedName>
        <fullName evidence="2">RidA family protein</fullName>
    </submittedName>
</protein>
<dbReference type="Pfam" id="PF01042">
    <property type="entry name" value="Ribonuc_L-PSP"/>
    <property type="match status" value="1"/>
</dbReference>
<feature type="signal peptide" evidence="1">
    <location>
        <begin position="1"/>
        <end position="26"/>
    </location>
</feature>
<accession>A0ABS7MAD0</accession>
<dbReference type="InterPro" id="IPR006311">
    <property type="entry name" value="TAT_signal"/>
</dbReference>
<dbReference type="CDD" id="cd02198">
    <property type="entry name" value="YjgH_like"/>
    <property type="match status" value="1"/>
</dbReference>
<dbReference type="PROSITE" id="PS51318">
    <property type="entry name" value="TAT"/>
    <property type="match status" value="1"/>
</dbReference>
<evidence type="ECO:0000256" key="1">
    <source>
        <dbReference type="SAM" id="SignalP"/>
    </source>
</evidence>
<dbReference type="InterPro" id="IPR035959">
    <property type="entry name" value="RutC-like_sf"/>
</dbReference>
<name>A0ABS7MAD0_9SPHN</name>
<dbReference type="PANTHER" id="PTHR11803">
    <property type="entry name" value="2-IMINOBUTANOATE/2-IMINOPROPANOATE DEAMINASE RIDA"/>
    <property type="match status" value="1"/>
</dbReference>
<evidence type="ECO:0000313" key="3">
    <source>
        <dbReference type="Proteomes" id="UP001166571"/>
    </source>
</evidence>
<dbReference type="Gene3D" id="3.30.1330.40">
    <property type="entry name" value="RutC-like"/>
    <property type="match status" value="1"/>
</dbReference>
<dbReference type="EMBL" id="JAILXK010000001">
    <property type="protein sequence ID" value="MBY4635629.1"/>
    <property type="molecule type" value="Genomic_DNA"/>
</dbReference>
<proteinExistence type="predicted"/>
<sequence>MQTMKRALLVAAMTGAAMTGMGGAMAAPALAGEPTTVLMPEDPRARAFQEEFGYADAVIAGDTIYLSGVVAGPREGDDGLEPGFERAFQRIGATLARAGASWADVVDLTTFHTDLRGSIDALAAVKNRHVKAPFPAWTAIGVSALYDPNAVVEIKVVARRAQR</sequence>
<dbReference type="RefSeq" id="WP_201928874.1">
    <property type="nucleotide sequence ID" value="NZ_JAERPO010000003.1"/>
</dbReference>
<keyword evidence="3" id="KW-1185">Reference proteome</keyword>
<dbReference type="InterPro" id="IPR006175">
    <property type="entry name" value="YjgF/YER057c/UK114"/>
</dbReference>